<gene>
    <name evidence="4" type="ORF">I6I39_20125</name>
</gene>
<reference evidence="4 5" key="1">
    <citation type="submission" date="2021-01" db="EMBL/GenBank/DDBJ databases">
        <title>FDA dAtabase for Regulatory Grade micrObial Sequences (FDA-ARGOS): Supporting development and validation of Infectious Disease Dx tests.</title>
        <authorList>
            <person name="Blissenbach B."/>
            <person name="Krut O."/>
            <person name="Tallon L."/>
            <person name="Sadzewicz L."/>
            <person name="Zhao X."/>
            <person name="Boylan J."/>
            <person name="Ott S."/>
            <person name="Bowen H."/>
            <person name="Vavikolanu K."/>
            <person name="Mehta A."/>
            <person name="Aluvathingal J."/>
            <person name="Nadendla S."/>
            <person name="Yan Y."/>
            <person name="Sichtig H."/>
        </authorList>
    </citation>
    <scope>NUCLEOTIDE SEQUENCE [LARGE SCALE GENOMIC DNA]</scope>
    <source>
        <strain evidence="4 5">FDAARGOS_1082</strain>
    </source>
</reference>
<name>A0A7U0AV29_YEREN</name>
<dbReference type="PANTHER" id="PTHR35191">
    <property type="entry name" value="PROPHAGE SIDE TAIL FIBER PROTEIN HOMOLOG STFQ-RELATED"/>
    <property type="match status" value="1"/>
</dbReference>
<evidence type="ECO:0000256" key="2">
    <source>
        <dbReference type="ARBA" id="ARBA00022581"/>
    </source>
</evidence>
<dbReference type="AlphaFoldDB" id="A0A7U0AV29"/>
<feature type="domain" description="Phage tail fibre protein N-terminal" evidence="3">
    <location>
        <begin position="1"/>
        <end position="150"/>
    </location>
</feature>
<dbReference type="EMBL" id="CP068146">
    <property type="protein sequence ID" value="QQU47147.1"/>
    <property type="molecule type" value="Genomic_DNA"/>
</dbReference>
<keyword evidence="2" id="KW-0945">Host-virus interaction</keyword>
<accession>A0A7U0AV29</accession>
<evidence type="ECO:0000313" key="5">
    <source>
        <dbReference type="Proteomes" id="UP000595309"/>
    </source>
</evidence>
<dbReference type="RefSeq" id="WP_050124327.1">
    <property type="nucleotide sequence ID" value="NZ_CGHW01000017.1"/>
</dbReference>
<protein>
    <submittedName>
        <fullName evidence="4">Phage tail protein</fullName>
    </submittedName>
</protein>
<dbReference type="GO" id="GO:0046718">
    <property type="term" value="P:symbiont entry into host cell"/>
    <property type="evidence" value="ECO:0007669"/>
    <property type="project" value="InterPro"/>
</dbReference>
<dbReference type="PANTHER" id="PTHR35191:SF1">
    <property type="entry name" value="PROPHAGE SIDE TAIL FIBER PROTEIN HOMOLOG STFQ-RELATED"/>
    <property type="match status" value="1"/>
</dbReference>
<dbReference type="InterPro" id="IPR022225">
    <property type="entry name" value="Phage_tail_fibre_N"/>
</dbReference>
<evidence type="ECO:0000313" key="4">
    <source>
        <dbReference type="EMBL" id="QQU47147.1"/>
    </source>
</evidence>
<dbReference type="Pfam" id="PF12571">
    <property type="entry name" value="Phage_tail_fib"/>
    <property type="match status" value="1"/>
</dbReference>
<comment type="subcellular location">
    <subcellularLocation>
        <location evidence="1">Virion</location>
    </subcellularLocation>
</comment>
<dbReference type="InterPro" id="IPR051934">
    <property type="entry name" value="Phage_Tail_Fiber_Structural"/>
</dbReference>
<dbReference type="Pfam" id="PF03406">
    <property type="entry name" value="Phage_fiber_2"/>
    <property type="match status" value="1"/>
</dbReference>
<dbReference type="InterPro" id="IPR005068">
    <property type="entry name" value="Phage_lambda_Stf-r2"/>
</dbReference>
<dbReference type="Proteomes" id="UP000595309">
    <property type="component" value="Chromosome"/>
</dbReference>
<sequence>MTARFFALLTNIGAAKLANATALGTRLEITQMAVGDGGGTLPTPNPAQTHLVNEQRRAALNTLSIDPINTSQIIAEQVIPEAEGGWWIREIGLLDKDGDLIAVANCAETYKPLMQEGSGRTQTIRVILIVSSTAAVTLKIDPSVVLATRKYVDDKVIEVKQYADNLLIEHEKSRNHPDASKTEKGFVKLSSATTSDSEALAATPKAVKTVADNVAKALDDHQKTDNPHSQYLQMAQLTGVVGTARNARMSVTAPSAIATFTAEELIVQAGLGWLQYKLAGFNKSVNLGITGVGGMDTGSAPANGFVALYAIHNPTTQESALLAVNATSTVAPEVCVGVMPAGYTASALVSVWGITSSLFRIGFQSNRHIAIPTANIYSVSGGVTTQTALGVSTVAPPNAKKIDIAITANETVAGNGVALNISSSPSGIGQFGAVSTVTGQTATAITTGTLSLIESQRLYFSMSNANPGTYIIAGRGYSL</sequence>
<proteinExistence type="predicted"/>
<evidence type="ECO:0000259" key="3">
    <source>
        <dbReference type="Pfam" id="PF12571"/>
    </source>
</evidence>
<evidence type="ECO:0000256" key="1">
    <source>
        <dbReference type="ARBA" id="ARBA00004328"/>
    </source>
</evidence>
<dbReference type="GO" id="GO:0019062">
    <property type="term" value="P:virion attachment to host cell"/>
    <property type="evidence" value="ECO:0007669"/>
    <property type="project" value="InterPro"/>
</dbReference>
<organism evidence="4 5">
    <name type="scientific">Yersinia enterocolitica</name>
    <dbReference type="NCBI Taxonomy" id="630"/>
    <lineage>
        <taxon>Bacteria</taxon>
        <taxon>Pseudomonadati</taxon>
        <taxon>Pseudomonadota</taxon>
        <taxon>Gammaproteobacteria</taxon>
        <taxon>Enterobacterales</taxon>
        <taxon>Yersiniaceae</taxon>
        <taxon>Yersinia</taxon>
    </lineage>
</organism>